<evidence type="ECO:0000313" key="2">
    <source>
        <dbReference type="Proteomes" id="UP000644875"/>
    </source>
</evidence>
<protein>
    <submittedName>
        <fullName evidence="1">Uncharacterized protein</fullName>
    </submittedName>
</protein>
<dbReference type="Proteomes" id="UP000644875">
    <property type="component" value="Unassembled WGS sequence"/>
</dbReference>
<dbReference type="RefSeq" id="WP_199568081.1">
    <property type="nucleotide sequence ID" value="NZ_JAENBP010000007.1"/>
</dbReference>
<keyword evidence="2" id="KW-1185">Reference proteome</keyword>
<comment type="caution">
    <text evidence="1">The sequence shown here is derived from an EMBL/GenBank/DDBJ whole genome shotgun (WGS) entry which is preliminary data.</text>
</comment>
<sequence>MKKLDTILNYCNDERHYHRGSYYRLKSHGDNIYSLTISVPGFCGENTPHPMLKFSYDGKKVDFISYVDYETNPIKTLFFDEESELFFQKEFERLVNNFYAFYSHKTDKKTEF</sequence>
<dbReference type="EMBL" id="JAENBP010000007">
    <property type="protein sequence ID" value="MBJ8350165.1"/>
    <property type="molecule type" value="Genomic_DNA"/>
</dbReference>
<reference evidence="1 2" key="1">
    <citation type="journal article" date="2021" name="Int. J. Syst. Evol. Microbiol.">
        <title>Streptococcus vicugnae sp. nov., isolated from faeces of alpacas (Vicugna pacos) and cattle (Bos taurus), Streptococcus zalophi sp. nov., and Streptococcus pacificus sp. nov., isolated from respiratory tract of California sea lions (Zalophus californianus).</title>
        <authorList>
            <person name="Volokhov D.V."/>
            <person name="Zagorodnyaya T.A."/>
            <person name="Shen Z."/>
            <person name="Blom J."/>
            <person name="Furtak V.A."/>
            <person name="Eisenberg T."/>
            <person name="Fan P."/>
            <person name="Jeong K.C."/>
            <person name="Gao Y."/>
            <person name="Zhang S."/>
            <person name="Amselle M."/>
        </authorList>
    </citation>
    <scope>NUCLEOTIDE SEQUENCE [LARGE SCALE GENOMIC DNA]</scope>
    <source>
        <strain evidence="2">CSL7508-lung</strain>
    </source>
</reference>
<gene>
    <name evidence="1" type="ORF">JHK64_05910</name>
</gene>
<organism evidence="1 2">
    <name type="scientific">Streptococcus zalophi</name>
    <dbReference type="NCBI Taxonomy" id="640031"/>
    <lineage>
        <taxon>Bacteria</taxon>
        <taxon>Bacillati</taxon>
        <taxon>Bacillota</taxon>
        <taxon>Bacilli</taxon>
        <taxon>Lactobacillales</taxon>
        <taxon>Streptococcaceae</taxon>
        <taxon>Streptococcus</taxon>
    </lineage>
</organism>
<accession>A0A934PB73</accession>
<evidence type="ECO:0000313" key="1">
    <source>
        <dbReference type="EMBL" id="MBJ8350165.1"/>
    </source>
</evidence>
<dbReference type="AlphaFoldDB" id="A0A934PB73"/>
<name>A0A934PB73_9STRE</name>
<proteinExistence type="predicted"/>